<dbReference type="CDD" id="cd04762">
    <property type="entry name" value="HTH_MerR-trunc"/>
    <property type="match status" value="1"/>
</dbReference>
<dbReference type="GO" id="GO:0003677">
    <property type="term" value="F:DNA binding"/>
    <property type="evidence" value="ECO:0007669"/>
    <property type="project" value="InterPro"/>
</dbReference>
<comment type="caution">
    <text evidence="2">The sequence shown here is derived from an EMBL/GenBank/DDBJ whole genome shotgun (WGS) entry which is preliminary data.</text>
</comment>
<evidence type="ECO:0000259" key="1">
    <source>
        <dbReference type="PROSITE" id="PS50937"/>
    </source>
</evidence>
<dbReference type="AlphaFoldDB" id="A0A943DDR5"/>
<evidence type="ECO:0000313" key="2">
    <source>
        <dbReference type="EMBL" id="MBS5331726.1"/>
    </source>
</evidence>
<dbReference type="Proteomes" id="UP000759273">
    <property type="component" value="Unassembled WGS sequence"/>
</dbReference>
<organism evidence="2 3">
    <name type="scientific">Subdoligranulum variabile</name>
    <dbReference type="NCBI Taxonomy" id="214851"/>
    <lineage>
        <taxon>Bacteria</taxon>
        <taxon>Bacillati</taxon>
        <taxon>Bacillota</taxon>
        <taxon>Clostridia</taxon>
        <taxon>Eubacteriales</taxon>
        <taxon>Oscillospiraceae</taxon>
        <taxon>Subdoligranulum</taxon>
    </lineage>
</organism>
<evidence type="ECO:0000313" key="3">
    <source>
        <dbReference type="Proteomes" id="UP000759273"/>
    </source>
</evidence>
<protein>
    <submittedName>
        <fullName evidence="2">Helix-turn-helix domain-containing protein</fullName>
    </submittedName>
</protein>
<dbReference type="Pfam" id="PF13411">
    <property type="entry name" value="MerR_1"/>
    <property type="match status" value="1"/>
</dbReference>
<sequence>MNTMKPSEFASRIGVCLKTVQTWDNRGIFPARRTPTNRRYYTEEDVENYFKGGVENGSEGTALETNRDA</sequence>
<dbReference type="InterPro" id="IPR009061">
    <property type="entry name" value="DNA-bd_dom_put_sf"/>
</dbReference>
<dbReference type="GO" id="GO:0006355">
    <property type="term" value="P:regulation of DNA-templated transcription"/>
    <property type="evidence" value="ECO:0007669"/>
    <property type="project" value="InterPro"/>
</dbReference>
<accession>A0A943DDR5</accession>
<proteinExistence type="predicted"/>
<dbReference type="Gene3D" id="1.10.1660.10">
    <property type="match status" value="1"/>
</dbReference>
<name>A0A943DDR5_9FIRM</name>
<gene>
    <name evidence="2" type="ORF">KHY36_04250</name>
</gene>
<dbReference type="EMBL" id="JAGZGG010000006">
    <property type="protein sequence ID" value="MBS5331726.1"/>
    <property type="molecule type" value="Genomic_DNA"/>
</dbReference>
<dbReference type="InterPro" id="IPR000551">
    <property type="entry name" value="MerR-type_HTH_dom"/>
</dbReference>
<reference evidence="2" key="1">
    <citation type="submission" date="2021-02" db="EMBL/GenBank/DDBJ databases">
        <title>Infant gut strain persistence is associated with maternal origin, phylogeny, and functional potential including surface adhesion and iron acquisition.</title>
        <authorList>
            <person name="Lou Y.C."/>
        </authorList>
    </citation>
    <scope>NUCLEOTIDE SEQUENCE</scope>
    <source>
        <strain evidence="2">L3_101_000M1_dasL3_101_000M1_concoct_87</strain>
    </source>
</reference>
<dbReference type="SUPFAM" id="SSF46955">
    <property type="entry name" value="Putative DNA-binding domain"/>
    <property type="match status" value="1"/>
</dbReference>
<feature type="domain" description="HTH merR-type" evidence="1">
    <location>
        <begin position="3"/>
        <end position="47"/>
    </location>
</feature>
<dbReference type="PROSITE" id="PS50937">
    <property type="entry name" value="HTH_MERR_2"/>
    <property type="match status" value="1"/>
</dbReference>